<dbReference type="AlphaFoldDB" id="A0A1B1Y3R1"/>
<dbReference type="Gene3D" id="3.40.50.12480">
    <property type="match status" value="1"/>
</dbReference>
<dbReference type="EMBL" id="CP014224">
    <property type="protein sequence ID" value="ANW95412.1"/>
    <property type="molecule type" value="Genomic_DNA"/>
</dbReference>
<dbReference type="SUPFAM" id="SSF52058">
    <property type="entry name" value="L domain-like"/>
    <property type="match status" value="1"/>
</dbReference>
<dbReference type="STRING" id="1790137.AXE80_03565"/>
<reference evidence="4 5" key="1">
    <citation type="submission" date="2016-02" db="EMBL/GenBank/DDBJ databases">
        <authorList>
            <person name="Wen L."/>
            <person name="He K."/>
            <person name="Yang H."/>
        </authorList>
    </citation>
    <scope>NUCLEOTIDE SEQUENCE [LARGE SCALE GENOMIC DNA]</scope>
    <source>
        <strain evidence="4 5">CZ1127</strain>
    </source>
</reference>
<dbReference type="InterPro" id="IPR026906">
    <property type="entry name" value="LRR_5"/>
</dbReference>
<dbReference type="RefSeq" id="WP_068824508.1">
    <property type="nucleotide sequence ID" value="NZ_CP014224.1"/>
</dbReference>
<accession>A0A1B1Y3R1</accession>
<dbReference type="InterPro" id="IPR053139">
    <property type="entry name" value="Surface_bspA-like"/>
</dbReference>
<sequence length="373" mass="40349">MKRKVQLFWTALFAVCIVNAQTVGDVFMVNDVNYTVTSLSPNEVELGDNKTSLLTSIIVPTTIEDTNTSTTYTVTAIGENAFNTNDNITYIELPASVTEIKYRAFAYADGIETINFTTTSGVTILGRQAFFTCAISDVNELFELIEEVGQGCFSRANLTNTFSTAASLTNLVESANFRENEMEIVDLSASTSLTTLPASSFILCPNIVTVKLPLNLTSIGASTFDGCTSLNEMEVEATDPSSITVDASAFTGSGIATATLYVPVGSKSAYEVADVWKDFGTIVEGDITLSTNEVEKEFNFNIYPNPTSDVVTINSNQLNDASVSVYDITGELLFVNKLEGSSSNIDISNLISGVYMFKIETSKGQFTKRIIKE</sequence>
<feature type="domain" description="Secretion system C-terminal sorting" evidence="3">
    <location>
        <begin position="302"/>
        <end position="371"/>
    </location>
</feature>
<dbReference type="NCBIfam" id="TIGR04183">
    <property type="entry name" value="Por_Secre_tail"/>
    <property type="match status" value="1"/>
</dbReference>
<evidence type="ECO:0000256" key="1">
    <source>
        <dbReference type="ARBA" id="ARBA00022729"/>
    </source>
</evidence>
<gene>
    <name evidence="4" type="ORF">AXE80_03565</name>
</gene>
<evidence type="ECO:0000313" key="4">
    <source>
        <dbReference type="EMBL" id="ANW95412.1"/>
    </source>
</evidence>
<dbReference type="Proteomes" id="UP000092967">
    <property type="component" value="Chromosome"/>
</dbReference>
<name>A0A1B1Y3R1_9FLAO</name>
<dbReference type="Pfam" id="PF18962">
    <property type="entry name" value="Por_Secre_tail"/>
    <property type="match status" value="1"/>
</dbReference>
<keyword evidence="1 2" id="KW-0732">Signal</keyword>
<keyword evidence="5" id="KW-1185">Reference proteome</keyword>
<dbReference type="InterPro" id="IPR032675">
    <property type="entry name" value="LRR_dom_sf"/>
</dbReference>
<dbReference type="Pfam" id="PF13306">
    <property type="entry name" value="LRR_5"/>
    <property type="match status" value="1"/>
</dbReference>
<feature type="chain" id="PRO_5008532553" description="Secretion system C-terminal sorting domain-containing protein" evidence="2">
    <location>
        <begin position="21"/>
        <end position="373"/>
    </location>
</feature>
<feature type="signal peptide" evidence="2">
    <location>
        <begin position="1"/>
        <end position="20"/>
    </location>
</feature>
<evidence type="ECO:0000313" key="5">
    <source>
        <dbReference type="Proteomes" id="UP000092967"/>
    </source>
</evidence>
<proteinExistence type="predicted"/>
<protein>
    <recommendedName>
        <fullName evidence="3">Secretion system C-terminal sorting domain-containing protein</fullName>
    </recommendedName>
</protein>
<dbReference type="InterPro" id="IPR026444">
    <property type="entry name" value="Secre_tail"/>
</dbReference>
<dbReference type="PANTHER" id="PTHR45661:SF3">
    <property type="entry name" value="IG-LIKE DOMAIN-CONTAINING PROTEIN"/>
    <property type="match status" value="1"/>
</dbReference>
<dbReference type="KEGG" id="wfu:AXE80_03565"/>
<dbReference type="Gene3D" id="3.80.10.10">
    <property type="entry name" value="Ribonuclease Inhibitor"/>
    <property type="match status" value="1"/>
</dbReference>
<evidence type="ECO:0000256" key="2">
    <source>
        <dbReference type="SAM" id="SignalP"/>
    </source>
</evidence>
<organism evidence="4 5">
    <name type="scientific">Wenyingzhuangia fucanilytica</name>
    <dbReference type="NCBI Taxonomy" id="1790137"/>
    <lineage>
        <taxon>Bacteria</taxon>
        <taxon>Pseudomonadati</taxon>
        <taxon>Bacteroidota</taxon>
        <taxon>Flavobacteriia</taxon>
        <taxon>Flavobacteriales</taxon>
        <taxon>Flavobacteriaceae</taxon>
        <taxon>Wenyingzhuangia</taxon>
    </lineage>
</organism>
<evidence type="ECO:0000259" key="3">
    <source>
        <dbReference type="Pfam" id="PF18962"/>
    </source>
</evidence>
<dbReference type="PANTHER" id="PTHR45661">
    <property type="entry name" value="SURFACE ANTIGEN"/>
    <property type="match status" value="1"/>
</dbReference>